<dbReference type="EMBL" id="CAJHNJ030000036">
    <property type="protein sequence ID" value="CAG9128852.1"/>
    <property type="molecule type" value="Genomic_DNA"/>
</dbReference>
<protein>
    <submittedName>
        <fullName evidence="2">(diamondback moth) hypothetical protein</fullName>
    </submittedName>
</protein>
<gene>
    <name evidence="2" type="ORF">PLXY2_LOCUS9355</name>
</gene>
<accession>A0A8S4FK36</accession>
<sequence>MCYTSTSGQEYRIAVYNLVHLASLGMHVMYPEAPAQYRTSDPPAQPEPPASPRHQPAKKRRLSPADYRLQRDNAELKSLLLVGQKQR</sequence>
<reference evidence="2" key="1">
    <citation type="submission" date="2020-11" db="EMBL/GenBank/DDBJ databases">
        <authorList>
            <person name="Whiteford S."/>
        </authorList>
    </citation>
    <scope>NUCLEOTIDE SEQUENCE</scope>
</reference>
<feature type="region of interest" description="Disordered" evidence="1">
    <location>
        <begin position="35"/>
        <end position="69"/>
    </location>
</feature>
<organism evidence="2 3">
    <name type="scientific">Plutella xylostella</name>
    <name type="common">Diamondback moth</name>
    <name type="synonym">Plutella maculipennis</name>
    <dbReference type="NCBI Taxonomy" id="51655"/>
    <lineage>
        <taxon>Eukaryota</taxon>
        <taxon>Metazoa</taxon>
        <taxon>Ecdysozoa</taxon>
        <taxon>Arthropoda</taxon>
        <taxon>Hexapoda</taxon>
        <taxon>Insecta</taxon>
        <taxon>Pterygota</taxon>
        <taxon>Neoptera</taxon>
        <taxon>Endopterygota</taxon>
        <taxon>Lepidoptera</taxon>
        <taxon>Glossata</taxon>
        <taxon>Ditrysia</taxon>
        <taxon>Yponomeutoidea</taxon>
        <taxon>Plutellidae</taxon>
        <taxon>Plutella</taxon>
    </lineage>
</organism>
<evidence type="ECO:0000313" key="2">
    <source>
        <dbReference type="EMBL" id="CAG9128852.1"/>
    </source>
</evidence>
<evidence type="ECO:0000313" key="3">
    <source>
        <dbReference type="Proteomes" id="UP000653454"/>
    </source>
</evidence>
<dbReference type="Proteomes" id="UP000653454">
    <property type="component" value="Unassembled WGS sequence"/>
</dbReference>
<keyword evidence="3" id="KW-1185">Reference proteome</keyword>
<proteinExistence type="predicted"/>
<comment type="caution">
    <text evidence="2">The sequence shown here is derived from an EMBL/GenBank/DDBJ whole genome shotgun (WGS) entry which is preliminary data.</text>
</comment>
<name>A0A8S4FK36_PLUXY</name>
<evidence type="ECO:0000256" key="1">
    <source>
        <dbReference type="SAM" id="MobiDB-lite"/>
    </source>
</evidence>
<dbReference type="AlphaFoldDB" id="A0A8S4FK36"/>